<dbReference type="KEGG" id="pfm:Pyrfu_0905"/>
<dbReference type="InterPro" id="IPR003691">
    <property type="entry name" value="FluC"/>
</dbReference>
<dbReference type="Proteomes" id="UP000001037">
    <property type="component" value="Chromosome"/>
</dbReference>
<dbReference type="GO" id="GO:0062054">
    <property type="term" value="F:fluoride channel activity"/>
    <property type="evidence" value="ECO:0007669"/>
    <property type="project" value="UniProtKB-UniRule"/>
</dbReference>
<feature type="transmembrane region" description="Helical" evidence="8">
    <location>
        <begin position="116"/>
        <end position="143"/>
    </location>
</feature>
<evidence type="ECO:0000256" key="5">
    <source>
        <dbReference type="ARBA" id="ARBA00023136"/>
    </source>
</evidence>
<evidence type="ECO:0000256" key="3">
    <source>
        <dbReference type="ARBA" id="ARBA00022692"/>
    </source>
</evidence>
<feature type="transmembrane region" description="Helical" evidence="8">
    <location>
        <begin position="52"/>
        <end position="74"/>
    </location>
</feature>
<accession>G0EE80</accession>
<dbReference type="STRING" id="694429.Pyrfu_0905"/>
<comment type="catalytic activity">
    <reaction evidence="7">
        <text>fluoride(in) = fluoride(out)</text>
        <dbReference type="Rhea" id="RHEA:76159"/>
        <dbReference type="ChEBI" id="CHEBI:17051"/>
    </reaction>
    <physiologicalReaction direction="left-to-right" evidence="7">
        <dbReference type="Rhea" id="RHEA:76160"/>
    </physiologicalReaction>
</comment>
<reference evidence="9 10" key="1">
    <citation type="journal article" date="2011" name="Stand. Genomic Sci.">
        <title>Complete genome sequence of the hyperthermophilic chemolithoautotroph Pyrolobus fumarii type strain (1A).</title>
        <authorList>
            <person name="Anderson I."/>
            <person name="Goker M."/>
            <person name="Nolan M."/>
            <person name="Lucas S."/>
            <person name="Hammon N."/>
            <person name="Deshpande S."/>
            <person name="Cheng J.F."/>
            <person name="Tapia R."/>
            <person name="Han C."/>
            <person name="Goodwin L."/>
            <person name="Pitluck S."/>
            <person name="Huntemann M."/>
            <person name="Liolios K."/>
            <person name="Ivanova N."/>
            <person name="Pagani I."/>
            <person name="Mavromatis K."/>
            <person name="Ovchinikova G."/>
            <person name="Pati A."/>
            <person name="Chen A."/>
            <person name="Palaniappan K."/>
            <person name="Land M."/>
            <person name="Hauser L."/>
            <person name="Brambilla E.M."/>
            <person name="Huber H."/>
            <person name="Yasawong M."/>
            <person name="Rohde M."/>
            <person name="Spring S."/>
            <person name="Abt B."/>
            <person name="Sikorski J."/>
            <person name="Wirth R."/>
            <person name="Detter J.C."/>
            <person name="Woyke T."/>
            <person name="Bristow J."/>
            <person name="Eisen J.A."/>
            <person name="Markowitz V."/>
            <person name="Hugenholtz P."/>
            <person name="Kyrpides N.C."/>
            <person name="Klenk H.P."/>
            <person name="Lapidus A."/>
        </authorList>
    </citation>
    <scope>NUCLEOTIDE SEQUENCE [LARGE SCALE GENOMIC DNA]</scope>
    <source>
        <strain evidence="10">DSM 11204 / 1A</strain>
    </source>
</reference>
<feature type="transmembrane region" description="Helical" evidence="8">
    <location>
        <begin position="20"/>
        <end position="40"/>
    </location>
</feature>
<evidence type="ECO:0000256" key="2">
    <source>
        <dbReference type="ARBA" id="ARBA00022475"/>
    </source>
</evidence>
<protein>
    <recommendedName>
        <fullName evidence="8">Fluoride-specific ion channel FluC</fullName>
    </recommendedName>
</protein>
<dbReference type="Pfam" id="PF02537">
    <property type="entry name" value="CRCB"/>
    <property type="match status" value="1"/>
</dbReference>
<evidence type="ECO:0000313" key="9">
    <source>
        <dbReference type="EMBL" id="AEM38774.1"/>
    </source>
</evidence>
<dbReference type="GO" id="GO:0140114">
    <property type="term" value="P:cellular detoxification of fluoride"/>
    <property type="evidence" value="ECO:0007669"/>
    <property type="project" value="UniProtKB-UniRule"/>
</dbReference>
<evidence type="ECO:0000256" key="7">
    <source>
        <dbReference type="ARBA" id="ARBA00035585"/>
    </source>
</evidence>
<keyword evidence="8" id="KW-0479">Metal-binding</keyword>
<keyword evidence="4 8" id="KW-1133">Transmembrane helix</keyword>
<keyword evidence="2 8" id="KW-1003">Cell membrane</keyword>
<dbReference type="GO" id="GO:0046872">
    <property type="term" value="F:metal ion binding"/>
    <property type="evidence" value="ECO:0007669"/>
    <property type="project" value="UniProtKB-KW"/>
</dbReference>
<dbReference type="NCBIfam" id="TIGR00494">
    <property type="entry name" value="crcB"/>
    <property type="match status" value="1"/>
</dbReference>
<comment type="function">
    <text evidence="8">Fluoride-specific ion channel. Important for reducing fluoride concentration in the cell, thus reducing its toxicity.</text>
</comment>
<evidence type="ECO:0000256" key="8">
    <source>
        <dbReference type="HAMAP-Rule" id="MF_00454"/>
    </source>
</evidence>
<evidence type="ECO:0000256" key="6">
    <source>
        <dbReference type="ARBA" id="ARBA00035120"/>
    </source>
</evidence>
<dbReference type="GO" id="GO:0005886">
    <property type="term" value="C:plasma membrane"/>
    <property type="evidence" value="ECO:0007669"/>
    <property type="project" value="UniProtKB-SubCell"/>
</dbReference>
<dbReference type="eggNOG" id="arCOG04701">
    <property type="taxonomic scope" value="Archaea"/>
</dbReference>
<sequence>MLLVSRRPFGVVVMEARDAITSIVIVLLGGGLGAVARWKLSMLVQEKCGCMFPLGTLVVNVLGSFLLGFVLGAAKFYGVFTREQRLFLATGFAGGFTTFSTFSYETFTLLSEMPLYAALNIVANVLAGLAAVYLGMVAAGVLYGRTMG</sequence>
<comment type="activity regulation">
    <text evidence="8">Na(+) is not transported, but it plays an essential structural role and its presence is essential for fluoride channel function.</text>
</comment>
<comment type="similarity">
    <text evidence="6 8">Belongs to the fluoride channel Fluc/FEX (TC 1.A.43) family.</text>
</comment>
<evidence type="ECO:0000256" key="1">
    <source>
        <dbReference type="ARBA" id="ARBA00004651"/>
    </source>
</evidence>
<comment type="subcellular location">
    <subcellularLocation>
        <location evidence="1 8">Cell membrane</location>
        <topology evidence="1 8">Multi-pass membrane protein</topology>
    </subcellularLocation>
</comment>
<keyword evidence="8" id="KW-0915">Sodium</keyword>
<dbReference type="PANTHER" id="PTHR28259:SF1">
    <property type="entry name" value="FLUORIDE EXPORT PROTEIN 1-RELATED"/>
    <property type="match status" value="1"/>
</dbReference>
<organism evidence="9 10">
    <name type="scientific">Pyrolobus fumarii (strain DSM 11204 / 1A)</name>
    <dbReference type="NCBI Taxonomy" id="694429"/>
    <lineage>
        <taxon>Archaea</taxon>
        <taxon>Thermoproteota</taxon>
        <taxon>Thermoprotei</taxon>
        <taxon>Desulfurococcales</taxon>
        <taxon>Pyrodictiaceae</taxon>
        <taxon>Pyrolobus</taxon>
    </lineage>
</organism>
<evidence type="ECO:0000256" key="4">
    <source>
        <dbReference type="ARBA" id="ARBA00022989"/>
    </source>
</evidence>
<proteinExistence type="inferred from homology"/>
<feature type="transmembrane region" description="Helical" evidence="8">
    <location>
        <begin position="86"/>
        <end position="104"/>
    </location>
</feature>
<keyword evidence="10" id="KW-1185">Reference proteome</keyword>
<dbReference type="EMBL" id="CP002838">
    <property type="protein sequence ID" value="AEM38774.1"/>
    <property type="molecule type" value="Genomic_DNA"/>
</dbReference>
<feature type="binding site" evidence="8">
    <location>
        <position position="97"/>
    </location>
    <ligand>
        <name>Na(+)</name>
        <dbReference type="ChEBI" id="CHEBI:29101"/>
        <note>structural</note>
    </ligand>
</feature>
<dbReference type="PANTHER" id="PTHR28259">
    <property type="entry name" value="FLUORIDE EXPORT PROTEIN 1-RELATED"/>
    <property type="match status" value="1"/>
</dbReference>
<dbReference type="HAMAP" id="MF_00454">
    <property type="entry name" value="FluC"/>
    <property type="match status" value="1"/>
</dbReference>
<gene>
    <name evidence="8" type="primary">fluC</name>
    <name evidence="8" type="synonym">crcB</name>
    <name evidence="9" type="ordered locus">Pyrfu_0905</name>
</gene>
<feature type="binding site" evidence="8">
    <location>
        <position position="94"/>
    </location>
    <ligand>
        <name>Na(+)</name>
        <dbReference type="ChEBI" id="CHEBI:29101"/>
        <note>structural</note>
    </ligand>
</feature>
<keyword evidence="8" id="KW-0406">Ion transport</keyword>
<dbReference type="InParanoid" id="G0EE80"/>
<keyword evidence="3 8" id="KW-0812">Transmembrane</keyword>
<keyword evidence="8" id="KW-0407">Ion channel</keyword>
<keyword evidence="5 8" id="KW-0472">Membrane</keyword>
<dbReference type="HOGENOM" id="CLU_114342_1_4_2"/>
<name>G0EE80_PYRF1</name>
<dbReference type="AlphaFoldDB" id="G0EE80"/>
<keyword evidence="8" id="KW-0813">Transport</keyword>
<evidence type="ECO:0000313" key="10">
    <source>
        <dbReference type="Proteomes" id="UP000001037"/>
    </source>
</evidence>